<dbReference type="InterPro" id="IPR004753">
    <property type="entry name" value="MreB"/>
</dbReference>
<dbReference type="GO" id="GO:0000902">
    <property type="term" value="P:cell morphogenesis"/>
    <property type="evidence" value="ECO:0007669"/>
    <property type="project" value="InterPro"/>
</dbReference>
<protein>
    <recommendedName>
        <fullName evidence="6">Cell shape-determining protein MreB</fullName>
    </recommendedName>
</protein>
<comment type="subcellular location">
    <subcellularLocation>
        <location evidence="6">Cytoplasm</location>
    </subcellularLocation>
    <text evidence="6">Membrane-associated.</text>
</comment>
<dbReference type="Proteomes" id="UP000177043">
    <property type="component" value="Unassembled WGS sequence"/>
</dbReference>
<evidence type="ECO:0000256" key="5">
    <source>
        <dbReference type="ARBA" id="ARBA00023458"/>
    </source>
</evidence>
<keyword evidence="4 6" id="KW-0133">Cell shape</keyword>
<dbReference type="SUPFAM" id="SSF53067">
    <property type="entry name" value="Actin-like ATPase domain"/>
    <property type="match status" value="2"/>
</dbReference>
<evidence type="ECO:0000313" key="7">
    <source>
        <dbReference type="EMBL" id="OHA58685.1"/>
    </source>
</evidence>
<dbReference type="HAMAP" id="MF_02207">
    <property type="entry name" value="MreB"/>
    <property type="match status" value="1"/>
</dbReference>
<dbReference type="CDD" id="cd10225">
    <property type="entry name" value="ASKHA_NBD_MreB-like"/>
    <property type="match status" value="1"/>
</dbReference>
<dbReference type="STRING" id="1802438.A2571_02860"/>
<comment type="function">
    <text evidence="6">Forms membrane-associated dynamic filaments that are essential for cell shape determination. Acts by regulating cell wall synthesis and cell elongation, and thus cell shape. A feedback loop between cell geometry and MreB localization may maintain elongated cell shape by targeting cell wall growth to regions of negative cell wall curvature.</text>
</comment>
<comment type="subunit">
    <text evidence="6">Forms polymers.</text>
</comment>
<keyword evidence="3 6" id="KW-0067">ATP-binding</keyword>
<dbReference type="InterPro" id="IPR056546">
    <property type="entry name" value="MreB_MamK-like"/>
</dbReference>
<feature type="binding site" evidence="6">
    <location>
        <begin position="165"/>
        <end position="167"/>
    </location>
    <ligand>
        <name>ATP</name>
        <dbReference type="ChEBI" id="CHEBI:30616"/>
    </ligand>
</feature>
<organism evidence="7 8">
    <name type="scientific">Candidatus Vogelbacteria bacterium RIFOXYD1_FULL_44_32</name>
    <dbReference type="NCBI Taxonomy" id="1802438"/>
    <lineage>
        <taxon>Bacteria</taxon>
        <taxon>Candidatus Vogeliibacteriota</taxon>
    </lineage>
</organism>
<dbReference type="InterPro" id="IPR043129">
    <property type="entry name" value="ATPase_NBD"/>
</dbReference>
<dbReference type="GO" id="GO:0008360">
    <property type="term" value="P:regulation of cell shape"/>
    <property type="evidence" value="ECO:0007669"/>
    <property type="project" value="UniProtKB-UniRule"/>
</dbReference>
<comment type="caution">
    <text evidence="6">Lacks conserved residue(s) required for the propagation of feature annotation.</text>
</comment>
<dbReference type="NCBIfam" id="TIGR00904">
    <property type="entry name" value="mreB"/>
    <property type="match status" value="1"/>
</dbReference>
<dbReference type="PANTHER" id="PTHR42749">
    <property type="entry name" value="CELL SHAPE-DETERMINING PROTEIN MREB"/>
    <property type="match status" value="1"/>
</dbReference>
<comment type="caution">
    <text evidence="7">The sequence shown here is derived from an EMBL/GenBank/DDBJ whole genome shotgun (WGS) entry which is preliminary data.</text>
</comment>
<evidence type="ECO:0000256" key="6">
    <source>
        <dbReference type="HAMAP-Rule" id="MF_02207"/>
    </source>
</evidence>
<evidence type="ECO:0000256" key="3">
    <source>
        <dbReference type="ARBA" id="ARBA00022840"/>
    </source>
</evidence>
<proteinExistence type="inferred from homology"/>
<keyword evidence="1 6" id="KW-0963">Cytoplasm</keyword>
<feature type="binding site" evidence="6">
    <location>
        <begin position="213"/>
        <end position="216"/>
    </location>
    <ligand>
        <name>ATP</name>
        <dbReference type="ChEBI" id="CHEBI:30616"/>
    </ligand>
</feature>
<dbReference type="GO" id="GO:0005737">
    <property type="term" value="C:cytoplasm"/>
    <property type="evidence" value="ECO:0007669"/>
    <property type="project" value="UniProtKB-SubCell"/>
</dbReference>
<keyword evidence="2 6" id="KW-0547">Nucleotide-binding</keyword>
<reference evidence="7 8" key="1">
    <citation type="journal article" date="2016" name="Nat. Commun.">
        <title>Thousands of microbial genomes shed light on interconnected biogeochemical processes in an aquifer system.</title>
        <authorList>
            <person name="Anantharaman K."/>
            <person name="Brown C.T."/>
            <person name="Hug L.A."/>
            <person name="Sharon I."/>
            <person name="Castelle C.J."/>
            <person name="Probst A.J."/>
            <person name="Thomas B.C."/>
            <person name="Singh A."/>
            <person name="Wilkins M.J."/>
            <person name="Karaoz U."/>
            <person name="Brodie E.L."/>
            <person name="Williams K.H."/>
            <person name="Hubbard S.S."/>
            <person name="Banfield J.F."/>
        </authorList>
    </citation>
    <scope>NUCLEOTIDE SEQUENCE [LARGE SCALE GENOMIC DNA]</scope>
</reference>
<dbReference type="GO" id="GO:0005524">
    <property type="term" value="F:ATP binding"/>
    <property type="evidence" value="ECO:0007669"/>
    <property type="project" value="UniProtKB-KW"/>
</dbReference>
<gene>
    <name evidence="6" type="primary">mreB</name>
    <name evidence="7" type="ORF">A2571_02860</name>
</gene>
<dbReference type="Pfam" id="PF06723">
    <property type="entry name" value="MreB_Mbl"/>
    <property type="match status" value="1"/>
</dbReference>
<dbReference type="PRINTS" id="PR01652">
    <property type="entry name" value="SHAPEPROTEIN"/>
</dbReference>
<dbReference type="PANTHER" id="PTHR42749:SF1">
    <property type="entry name" value="CELL SHAPE-DETERMINING PROTEIN MREB"/>
    <property type="match status" value="1"/>
</dbReference>
<sequence>MLDRLREIMSNDIGIDLGTASTLIYVRGSGIVAIEPSIVALNQKTGRVVAVGEDASQMIGRTPAHITAIRPLENGVISNFEVAEEMLAYFLRKAILNMPRKFFRPRVVIGVPSGITNVERRAVRDAVKNAGAGEVHIIEEPMAAAIGIRLPVHDPVGNMIIDMGGGTTDIAVISLGGVVIAKNLHIAGEKLNQDIISYVRDEFKILLGERTAEEVKVAIGSAQKLPEPLEAAIRGRDLVTGLPREVIITDSDIREAIQDSIMQLIEAIKEVLEATPPEVVSDIMHRGIVLVGGAAQLLGMKDLLEREIRIPIHLVDEPYTAVVRGTGIVLENLANYRDILLDNEDELPPR</sequence>
<evidence type="ECO:0000256" key="4">
    <source>
        <dbReference type="ARBA" id="ARBA00022960"/>
    </source>
</evidence>
<comment type="similarity">
    <text evidence="5 6">Belongs to the FtsA/MreB family.</text>
</comment>
<dbReference type="AlphaFoldDB" id="A0A1G2QDL7"/>
<evidence type="ECO:0000256" key="2">
    <source>
        <dbReference type="ARBA" id="ARBA00022741"/>
    </source>
</evidence>
<evidence type="ECO:0000256" key="1">
    <source>
        <dbReference type="ARBA" id="ARBA00022490"/>
    </source>
</evidence>
<accession>A0A1G2QDL7</accession>
<evidence type="ECO:0000313" key="8">
    <source>
        <dbReference type="Proteomes" id="UP000177043"/>
    </source>
</evidence>
<dbReference type="Gene3D" id="3.30.420.40">
    <property type="match status" value="3"/>
</dbReference>
<dbReference type="EMBL" id="MHTJ01000003">
    <property type="protein sequence ID" value="OHA58685.1"/>
    <property type="molecule type" value="Genomic_DNA"/>
</dbReference>
<dbReference type="NCBIfam" id="NF010539">
    <property type="entry name" value="PRK13927.1"/>
    <property type="match status" value="1"/>
</dbReference>
<name>A0A1G2QDL7_9BACT</name>